<dbReference type="GO" id="GO:0005634">
    <property type="term" value="C:nucleus"/>
    <property type="evidence" value="ECO:0007669"/>
    <property type="project" value="UniProtKB-SubCell"/>
</dbReference>
<name>A0A7H8QPC9_TALRU</name>
<dbReference type="Gene3D" id="4.10.240.10">
    <property type="entry name" value="Zn(2)-C6 fungal-type DNA-binding domain"/>
    <property type="match status" value="1"/>
</dbReference>
<evidence type="ECO:0000313" key="9">
    <source>
        <dbReference type="EMBL" id="QKX55719.1"/>
    </source>
</evidence>
<dbReference type="Proteomes" id="UP000509510">
    <property type="component" value="Chromosome II"/>
</dbReference>
<keyword evidence="6" id="KW-0539">Nucleus</keyword>
<reference evidence="10" key="1">
    <citation type="submission" date="2020-06" db="EMBL/GenBank/DDBJ databases">
        <title>A chromosome-scale genome assembly of Talaromyces rugulosus W13939.</title>
        <authorList>
            <person name="Wang B."/>
            <person name="Guo L."/>
            <person name="Ye K."/>
            <person name="Wang L."/>
        </authorList>
    </citation>
    <scope>NUCLEOTIDE SEQUENCE [LARGE SCALE GENOMIC DNA]</scope>
    <source>
        <strain evidence="10">W13939</strain>
    </source>
</reference>
<evidence type="ECO:0000256" key="1">
    <source>
        <dbReference type="ARBA" id="ARBA00004123"/>
    </source>
</evidence>
<evidence type="ECO:0000256" key="3">
    <source>
        <dbReference type="ARBA" id="ARBA00023015"/>
    </source>
</evidence>
<dbReference type="GO" id="GO:0008270">
    <property type="term" value="F:zinc ion binding"/>
    <property type="evidence" value="ECO:0007669"/>
    <property type="project" value="InterPro"/>
</dbReference>
<feature type="domain" description="Zn(2)-C6 fungal-type" evidence="8">
    <location>
        <begin position="13"/>
        <end position="42"/>
    </location>
</feature>
<sequence>MSTSRSSKRVTRACDYCRKKRLKCTGQRPCLNCQLYGANCSTSDIPKPLESSGGRLKRKRGPAREQIDQPQEPQEHTQVSNDAEQRTPTPRTWNLANQHVNHPQDLQEPAQHSDDIEHTPRVWNPTTESEMHSLVEATEIAPDFDQYASDLGLVLTPFWPPNSLLPLPSNGLGAAEDGMVANMPSYSTHLPTPRLSDETHSNSVFQTMEFGQTMNAAPFNSSSHPEAIDFPPSRSAHELFLRKGPSGSKFIGMGSVGSTILECLRYSVSAHSGSIESTVLDHLVHGIRHVDELSLSATFDCPPLPERDFAERGVQAYYDFLHLLYPIMEVDFLHQWHQFYDESNYTITPTSYSRLCLVVSIGNIISPSRADINTLEIAQRLQEKAWGLIDRVLASPFMESLQVTLLHTIFLLCCGKTGIAWTTCGMAVRVAQSLGLHQHTPIQLGLSPENISLRARLWSVAYSLDAFLSLSEGRPSSITGSLNLGVSYRLSEQECSSVPTRSPAVFIHDWDIGLAVIANEVLTLLKNSKSLVTTLAQIAEIDTELLAWKDAIPMEFRPDQEIFAEDPFYSLVAILHLKYHNLMRTIHWISLTLSSDAVDLSRLGARVRSSENICVTSSRSVIEVLNGMSSQRIAGSPGAFIVPYCMAAISVFYRQILKEPTRPGARTNLEHMRNGTVHITTLLDSGIGSRRHFRTLFEVMLRVAEDVVQKAVVL</sequence>
<dbReference type="GO" id="GO:0000981">
    <property type="term" value="F:DNA-binding transcription factor activity, RNA polymerase II-specific"/>
    <property type="evidence" value="ECO:0007669"/>
    <property type="project" value="InterPro"/>
</dbReference>
<keyword evidence="5" id="KW-0804">Transcription</keyword>
<evidence type="ECO:0000256" key="6">
    <source>
        <dbReference type="ARBA" id="ARBA00023242"/>
    </source>
</evidence>
<evidence type="ECO:0000313" key="10">
    <source>
        <dbReference type="Proteomes" id="UP000509510"/>
    </source>
</evidence>
<dbReference type="InterPro" id="IPR050987">
    <property type="entry name" value="AtrR-like"/>
</dbReference>
<dbReference type="PANTHER" id="PTHR46910:SF37">
    <property type="entry name" value="ZN(II)2CYS6 TRANSCRIPTION FACTOR (EUROFUNG)"/>
    <property type="match status" value="1"/>
</dbReference>
<protein>
    <recommendedName>
        <fullName evidence="8">Zn(2)-C6 fungal-type domain-containing protein</fullName>
    </recommendedName>
</protein>
<dbReference type="GO" id="GO:0006351">
    <property type="term" value="P:DNA-templated transcription"/>
    <property type="evidence" value="ECO:0007669"/>
    <property type="project" value="InterPro"/>
</dbReference>
<dbReference type="SMART" id="SM00906">
    <property type="entry name" value="Fungal_trans"/>
    <property type="match status" value="1"/>
</dbReference>
<evidence type="ECO:0000259" key="8">
    <source>
        <dbReference type="PROSITE" id="PS50048"/>
    </source>
</evidence>
<accession>A0A7H8QPC9</accession>
<dbReference type="SUPFAM" id="SSF57701">
    <property type="entry name" value="Zn2/Cys6 DNA-binding domain"/>
    <property type="match status" value="1"/>
</dbReference>
<dbReference type="PANTHER" id="PTHR46910">
    <property type="entry name" value="TRANSCRIPTION FACTOR PDR1"/>
    <property type="match status" value="1"/>
</dbReference>
<dbReference type="CDD" id="cd00067">
    <property type="entry name" value="GAL4"/>
    <property type="match status" value="1"/>
</dbReference>
<keyword evidence="2" id="KW-0479">Metal-binding</keyword>
<dbReference type="InterPro" id="IPR001138">
    <property type="entry name" value="Zn2Cys6_DnaBD"/>
</dbReference>
<dbReference type="Pfam" id="PF00172">
    <property type="entry name" value="Zn_clus"/>
    <property type="match status" value="1"/>
</dbReference>
<keyword evidence="3" id="KW-0805">Transcription regulation</keyword>
<dbReference type="AlphaFoldDB" id="A0A7H8QPC9"/>
<evidence type="ECO:0000256" key="4">
    <source>
        <dbReference type="ARBA" id="ARBA00023125"/>
    </source>
</evidence>
<evidence type="ECO:0000256" key="2">
    <source>
        <dbReference type="ARBA" id="ARBA00022723"/>
    </source>
</evidence>
<dbReference type="PROSITE" id="PS50048">
    <property type="entry name" value="ZN2_CY6_FUNGAL_2"/>
    <property type="match status" value="1"/>
</dbReference>
<proteinExistence type="predicted"/>
<dbReference type="OrthoDB" id="4223122at2759"/>
<dbReference type="CDD" id="cd12148">
    <property type="entry name" value="fungal_TF_MHR"/>
    <property type="match status" value="1"/>
</dbReference>
<dbReference type="GO" id="GO:0003677">
    <property type="term" value="F:DNA binding"/>
    <property type="evidence" value="ECO:0007669"/>
    <property type="project" value="UniProtKB-KW"/>
</dbReference>
<comment type="subcellular location">
    <subcellularLocation>
        <location evidence="1">Nucleus</location>
    </subcellularLocation>
</comment>
<dbReference type="SMART" id="SM00066">
    <property type="entry name" value="GAL4"/>
    <property type="match status" value="1"/>
</dbReference>
<gene>
    <name evidence="9" type="ORF">TRUGW13939_02816</name>
</gene>
<dbReference type="Pfam" id="PF04082">
    <property type="entry name" value="Fungal_trans"/>
    <property type="match status" value="1"/>
</dbReference>
<evidence type="ECO:0000256" key="7">
    <source>
        <dbReference type="SAM" id="MobiDB-lite"/>
    </source>
</evidence>
<feature type="compositionally biased region" description="Polar residues" evidence="7">
    <location>
        <begin position="68"/>
        <end position="89"/>
    </location>
</feature>
<keyword evidence="10" id="KW-1185">Reference proteome</keyword>
<dbReference type="GeneID" id="55990323"/>
<keyword evidence="4" id="KW-0238">DNA-binding</keyword>
<dbReference type="InterPro" id="IPR036864">
    <property type="entry name" value="Zn2-C6_fun-type_DNA-bd_sf"/>
</dbReference>
<dbReference type="PROSITE" id="PS00463">
    <property type="entry name" value="ZN2_CY6_FUNGAL_1"/>
    <property type="match status" value="1"/>
</dbReference>
<organism evidence="9 10">
    <name type="scientific">Talaromyces rugulosus</name>
    <name type="common">Penicillium rugulosum</name>
    <dbReference type="NCBI Taxonomy" id="121627"/>
    <lineage>
        <taxon>Eukaryota</taxon>
        <taxon>Fungi</taxon>
        <taxon>Dikarya</taxon>
        <taxon>Ascomycota</taxon>
        <taxon>Pezizomycotina</taxon>
        <taxon>Eurotiomycetes</taxon>
        <taxon>Eurotiomycetidae</taxon>
        <taxon>Eurotiales</taxon>
        <taxon>Trichocomaceae</taxon>
        <taxon>Talaromyces</taxon>
        <taxon>Talaromyces sect. Islandici</taxon>
    </lineage>
</organism>
<evidence type="ECO:0000256" key="5">
    <source>
        <dbReference type="ARBA" id="ARBA00023163"/>
    </source>
</evidence>
<dbReference type="RefSeq" id="XP_035341897.1">
    <property type="nucleotide sequence ID" value="XM_035486004.1"/>
</dbReference>
<dbReference type="EMBL" id="CP055899">
    <property type="protein sequence ID" value="QKX55719.1"/>
    <property type="molecule type" value="Genomic_DNA"/>
</dbReference>
<dbReference type="InterPro" id="IPR007219">
    <property type="entry name" value="XnlR_reg_dom"/>
</dbReference>
<feature type="region of interest" description="Disordered" evidence="7">
    <location>
        <begin position="42"/>
        <end position="89"/>
    </location>
</feature>
<dbReference type="KEGG" id="trg:TRUGW13939_02816"/>